<dbReference type="PROSITE" id="PS51257">
    <property type="entry name" value="PROKAR_LIPOPROTEIN"/>
    <property type="match status" value="1"/>
</dbReference>
<feature type="signal peptide" evidence="1">
    <location>
        <begin position="1"/>
        <end position="20"/>
    </location>
</feature>
<evidence type="ECO:0000313" key="3">
    <source>
        <dbReference type="Proteomes" id="UP001162905"/>
    </source>
</evidence>
<protein>
    <recommendedName>
        <fullName evidence="4">Lipoprotein</fullName>
    </recommendedName>
</protein>
<accession>A0ABS9I5P9</accession>
<comment type="caution">
    <text evidence="2">The sequence shown here is derived from an EMBL/GenBank/DDBJ whole genome shotgun (WGS) entry which is preliminary data.</text>
</comment>
<sequence length="231" mass="24450">MKKLFLALMSVALLSGCVTKSLSVEDRSQIKTIKVLPVYFSLESFKYTSMTQAWGAGLGAGAGAATGMAAGASSAGTSALTGAGSVAGTKAANGAKADISQAILNNMQAHGIDLGQLVRESFEKRIKREGLFTIVAEGEKADADVELMVSQWGLCLKNFSTVLYPVIGVNGSMKRNGTSVWRNFDTISVFNETNTVAFTPQQYATNPEALRAVFSHVTDLAVSKLIENLKQ</sequence>
<gene>
    <name evidence="2" type="ORF">L4G47_12820</name>
</gene>
<organism evidence="2 3">
    <name type="scientific">Pseudomonas petrae</name>
    <dbReference type="NCBI Taxonomy" id="2912190"/>
    <lineage>
        <taxon>Bacteria</taxon>
        <taxon>Pseudomonadati</taxon>
        <taxon>Pseudomonadota</taxon>
        <taxon>Gammaproteobacteria</taxon>
        <taxon>Pseudomonadales</taxon>
        <taxon>Pseudomonadaceae</taxon>
        <taxon>Pseudomonas</taxon>
    </lineage>
</organism>
<feature type="chain" id="PRO_5045915578" description="Lipoprotein" evidence="1">
    <location>
        <begin position="21"/>
        <end position="231"/>
    </location>
</feature>
<dbReference type="Proteomes" id="UP001162905">
    <property type="component" value="Unassembled WGS sequence"/>
</dbReference>
<dbReference type="RefSeq" id="WP_237252437.1">
    <property type="nucleotide sequence ID" value="NZ_JAKJXE010000023.1"/>
</dbReference>
<dbReference type="EMBL" id="JAKJXH010000011">
    <property type="protein sequence ID" value="MCF7543102.1"/>
    <property type="molecule type" value="Genomic_DNA"/>
</dbReference>
<evidence type="ECO:0008006" key="4">
    <source>
        <dbReference type="Google" id="ProtNLM"/>
    </source>
</evidence>
<name>A0ABS9I5P9_9PSED</name>
<reference evidence="2" key="1">
    <citation type="submission" date="2022-01" db="EMBL/GenBank/DDBJ databases">
        <title>Pseudomonas sp. nov. isolated from Antarctic regolith.</title>
        <authorList>
            <person name="Novakova D."/>
            <person name="Sedlar K."/>
        </authorList>
    </citation>
    <scope>NUCLEOTIDE SEQUENCE</scope>
    <source>
        <strain evidence="2">P2647</strain>
    </source>
</reference>
<keyword evidence="3" id="KW-1185">Reference proteome</keyword>
<evidence type="ECO:0000313" key="2">
    <source>
        <dbReference type="EMBL" id="MCF7543102.1"/>
    </source>
</evidence>
<proteinExistence type="predicted"/>
<evidence type="ECO:0000256" key="1">
    <source>
        <dbReference type="SAM" id="SignalP"/>
    </source>
</evidence>
<keyword evidence="1" id="KW-0732">Signal</keyword>